<sequence length="155" mass="18241">MPVEIERKFLVDHSIWESIEKPEPEHYRQGYLTSDSNTTFRVRVTPDKAFITIKGKSSTIERLEYEYQIPKQEGIELLDNLAQRELEKFRYKIIYAGKLWEVDVFLGKNNGLIVAEIELDAIDEAFQKPDWVTDEVSDDFRYSNSKLSSNPFTNW</sequence>
<comment type="caution">
    <text evidence="2">The sequence shown here is derived from an EMBL/GenBank/DDBJ whole genome shotgun (WGS) entry which is preliminary data.</text>
</comment>
<dbReference type="Gene3D" id="2.40.320.10">
    <property type="entry name" value="Hypothetical Protein Pfu-838710-001"/>
    <property type="match status" value="1"/>
</dbReference>
<feature type="domain" description="CYTH" evidence="1">
    <location>
        <begin position="2"/>
        <end position="155"/>
    </location>
</feature>
<gene>
    <name evidence="2" type="ORF">O3P16_11465</name>
</gene>
<proteinExistence type="predicted"/>
<organism evidence="2 3">
    <name type="scientific">Polluticaenibacter yanchengensis</name>
    <dbReference type="NCBI Taxonomy" id="3014562"/>
    <lineage>
        <taxon>Bacteria</taxon>
        <taxon>Pseudomonadati</taxon>
        <taxon>Bacteroidota</taxon>
        <taxon>Chitinophagia</taxon>
        <taxon>Chitinophagales</taxon>
        <taxon>Chitinophagaceae</taxon>
        <taxon>Polluticaenibacter</taxon>
    </lineage>
</organism>
<evidence type="ECO:0000259" key="1">
    <source>
        <dbReference type="PROSITE" id="PS51707"/>
    </source>
</evidence>
<dbReference type="InterPro" id="IPR012042">
    <property type="entry name" value="NeuTTM/CthTTM-like"/>
</dbReference>
<dbReference type="PANTHER" id="PTHR40114:SF1">
    <property type="entry name" value="SLR0698 PROTEIN"/>
    <property type="match status" value="1"/>
</dbReference>
<evidence type="ECO:0000313" key="3">
    <source>
        <dbReference type="Proteomes" id="UP001210231"/>
    </source>
</evidence>
<accession>A0ABT4UKW5</accession>
<dbReference type="Pfam" id="PF01928">
    <property type="entry name" value="CYTH"/>
    <property type="match status" value="1"/>
</dbReference>
<dbReference type="EMBL" id="JAQGEF010000012">
    <property type="protein sequence ID" value="MDA3615428.1"/>
    <property type="molecule type" value="Genomic_DNA"/>
</dbReference>
<dbReference type="CDD" id="cd07891">
    <property type="entry name" value="CYTH-like_CthTTM-like_1"/>
    <property type="match status" value="1"/>
</dbReference>
<dbReference type="SUPFAM" id="SSF55154">
    <property type="entry name" value="CYTH-like phosphatases"/>
    <property type="match status" value="1"/>
</dbReference>
<keyword evidence="3" id="KW-1185">Reference proteome</keyword>
<dbReference type="InterPro" id="IPR033469">
    <property type="entry name" value="CYTH-like_dom_sf"/>
</dbReference>
<dbReference type="Proteomes" id="UP001210231">
    <property type="component" value="Unassembled WGS sequence"/>
</dbReference>
<evidence type="ECO:0000313" key="2">
    <source>
        <dbReference type="EMBL" id="MDA3615428.1"/>
    </source>
</evidence>
<dbReference type="RefSeq" id="WP_407031754.1">
    <property type="nucleotide sequence ID" value="NZ_JAQGEF010000012.1"/>
</dbReference>
<reference evidence="2 3" key="1">
    <citation type="submission" date="2022-12" db="EMBL/GenBank/DDBJ databases">
        <title>Chitinophagaceae gen. sp. nov., a new member of the family Chitinophagaceae, isolated from soil in a chemical factory.</title>
        <authorList>
            <person name="Ke Z."/>
        </authorList>
    </citation>
    <scope>NUCLEOTIDE SEQUENCE [LARGE SCALE GENOMIC DNA]</scope>
    <source>
        <strain evidence="2 3">LY-5</strain>
    </source>
</reference>
<dbReference type="PANTHER" id="PTHR40114">
    <property type="entry name" value="SLR0698 PROTEIN"/>
    <property type="match status" value="1"/>
</dbReference>
<dbReference type="SMART" id="SM01118">
    <property type="entry name" value="CYTH"/>
    <property type="match status" value="1"/>
</dbReference>
<protein>
    <submittedName>
        <fullName evidence="2">CYTH domain-containing protein</fullName>
    </submittedName>
</protein>
<dbReference type="PROSITE" id="PS51707">
    <property type="entry name" value="CYTH"/>
    <property type="match status" value="1"/>
</dbReference>
<name>A0ABT4UKW5_9BACT</name>
<dbReference type="InterPro" id="IPR023577">
    <property type="entry name" value="CYTH_domain"/>
</dbReference>
<dbReference type="PIRSF" id="PIRSF016487">
    <property type="entry name" value="CYTH_UCP016487"/>
    <property type="match status" value="1"/>
</dbReference>